<dbReference type="EMBL" id="KY774314">
    <property type="protein sequence ID" value="ART31627.1"/>
    <property type="molecule type" value="Genomic_DNA"/>
</dbReference>
<keyword evidence="1" id="KW-0496">Mitochondrion</keyword>
<proteinExistence type="predicted"/>
<organism evidence="1">
    <name type="scientific">Utricularia reniformis</name>
    <dbReference type="NCBI Taxonomy" id="192314"/>
    <lineage>
        <taxon>Eukaryota</taxon>
        <taxon>Viridiplantae</taxon>
        <taxon>Streptophyta</taxon>
        <taxon>Embryophyta</taxon>
        <taxon>Tracheophyta</taxon>
        <taxon>Spermatophyta</taxon>
        <taxon>Magnoliopsida</taxon>
        <taxon>eudicotyledons</taxon>
        <taxon>Gunneridae</taxon>
        <taxon>Pentapetalae</taxon>
        <taxon>asterids</taxon>
        <taxon>lamiids</taxon>
        <taxon>Lamiales</taxon>
        <taxon>Lentibulariaceae</taxon>
        <taxon>Utricularia</taxon>
    </lineage>
</organism>
<evidence type="ECO:0000313" key="1">
    <source>
        <dbReference type="EMBL" id="ART31627.1"/>
    </source>
</evidence>
<name>A0A1Y0B2K7_9LAMI</name>
<protein>
    <submittedName>
        <fullName evidence="1">Uncharacterized protein</fullName>
    </submittedName>
</protein>
<reference evidence="1" key="1">
    <citation type="submission" date="2017-03" db="EMBL/GenBank/DDBJ databases">
        <title>The mitochondrial genome of the carnivorous plant Utricularia reniformis (Lentibulariaceae): structure, comparative analysis and evolutionary landmarks.</title>
        <authorList>
            <person name="Silva S.R."/>
            <person name="Alvarenga D.O."/>
            <person name="Michael T.P."/>
            <person name="Miranda V.F.O."/>
            <person name="Varani A.M."/>
        </authorList>
    </citation>
    <scope>NUCLEOTIDE SEQUENCE</scope>
</reference>
<geneLocation type="mitochondrion" evidence="1"/>
<dbReference type="AlphaFoldDB" id="A0A1Y0B2K7"/>
<gene>
    <name evidence="1" type="ORF">AEK19_MT1434</name>
</gene>
<sequence length="117" mass="12991">MLCALCGHAWKKSRPGPTICPDVGPVQPKEATGATMPDVYREAIHKPFHYPQGMITYEELVAKLGDHARNPQLPMDAQAIQASTRGVANVRNNKSIYVVWYLNNRICCYTLPGILLV</sequence>
<accession>A0A1Y0B2K7</accession>